<accession>A0ABW5RUM1</accession>
<dbReference type="InterPro" id="IPR020846">
    <property type="entry name" value="MFS_dom"/>
</dbReference>
<evidence type="ECO:0000256" key="1">
    <source>
        <dbReference type="ARBA" id="ARBA00004651"/>
    </source>
</evidence>
<dbReference type="InterPro" id="IPR036259">
    <property type="entry name" value="MFS_trans_sf"/>
</dbReference>
<feature type="transmembrane region" description="Helical" evidence="7">
    <location>
        <begin position="45"/>
        <end position="65"/>
    </location>
</feature>
<dbReference type="EMBL" id="JBHUMF010000031">
    <property type="protein sequence ID" value="MFD2682376.1"/>
    <property type="molecule type" value="Genomic_DNA"/>
</dbReference>
<reference evidence="10" key="1">
    <citation type="journal article" date="2019" name="Int. J. Syst. Evol. Microbiol.">
        <title>The Global Catalogue of Microorganisms (GCM) 10K type strain sequencing project: providing services to taxonomists for standard genome sequencing and annotation.</title>
        <authorList>
            <consortium name="The Broad Institute Genomics Platform"/>
            <consortium name="The Broad Institute Genome Sequencing Center for Infectious Disease"/>
            <person name="Wu L."/>
            <person name="Ma J."/>
        </authorList>
    </citation>
    <scope>NUCLEOTIDE SEQUENCE [LARGE SCALE GENOMIC DNA]</scope>
    <source>
        <strain evidence="10">KCTC 3913</strain>
    </source>
</reference>
<feature type="transmembrane region" description="Helical" evidence="7">
    <location>
        <begin position="286"/>
        <end position="304"/>
    </location>
</feature>
<evidence type="ECO:0000256" key="7">
    <source>
        <dbReference type="SAM" id="Phobius"/>
    </source>
</evidence>
<dbReference type="CDD" id="cd06173">
    <property type="entry name" value="MFS_MefA_like"/>
    <property type="match status" value="1"/>
</dbReference>
<feature type="transmembrane region" description="Helical" evidence="7">
    <location>
        <begin position="347"/>
        <end position="370"/>
    </location>
</feature>
<evidence type="ECO:0000256" key="5">
    <source>
        <dbReference type="ARBA" id="ARBA00022989"/>
    </source>
</evidence>
<feature type="transmembrane region" description="Helical" evidence="7">
    <location>
        <begin position="77"/>
        <end position="94"/>
    </location>
</feature>
<keyword evidence="4 7" id="KW-0812">Transmembrane</keyword>
<dbReference type="Gene3D" id="1.20.1250.20">
    <property type="entry name" value="MFS general substrate transporter like domains"/>
    <property type="match status" value="1"/>
</dbReference>
<name>A0ABW5RUM1_9BACI</name>
<keyword evidence="6 7" id="KW-0472">Membrane</keyword>
<gene>
    <name evidence="9" type="ORF">ACFSUL_16670</name>
</gene>
<dbReference type="Proteomes" id="UP001597506">
    <property type="component" value="Unassembled WGS sequence"/>
</dbReference>
<dbReference type="InterPro" id="IPR011701">
    <property type="entry name" value="MFS"/>
</dbReference>
<feature type="transmembrane region" description="Helical" evidence="7">
    <location>
        <begin position="259"/>
        <end position="279"/>
    </location>
</feature>
<keyword evidence="5 7" id="KW-1133">Transmembrane helix</keyword>
<feature type="transmembrane region" description="Helical" evidence="7">
    <location>
        <begin position="310"/>
        <end position="335"/>
    </location>
</feature>
<evidence type="ECO:0000256" key="2">
    <source>
        <dbReference type="ARBA" id="ARBA00022448"/>
    </source>
</evidence>
<protein>
    <submittedName>
        <fullName evidence="9">MFS transporter</fullName>
    </submittedName>
</protein>
<dbReference type="RefSeq" id="WP_377937056.1">
    <property type="nucleotide sequence ID" value="NZ_JBHUMF010000031.1"/>
</dbReference>
<evidence type="ECO:0000256" key="3">
    <source>
        <dbReference type="ARBA" id="ARBA00022475"/>
    </source>
</evidence>
<feature type="transmembrane region" description="Helical" evidence="7">
    <location>
        <begin position="142"/>
        <end position="161"/>
    </location>
</feature>
<comment type="caution">
    <text evidence="9">The sequence shown here is derived from an EMBL/GenBank/DDBJ whole genome shotgun (WGS) entry which is preliminary data.</text>
</comment>
<sequence length="416" mass="46051">MSIKKVMESWKYHFILLFGIGVSNVGAWVYHIALNLIVLDMTGSPLAVTGLYILKPLATLFTNGWSGSLIDRLNKKHLMVGLNIFQVIFIAFLPLLSSLWGVYCFVFVINMASSMFAPTSMTYMTKLIPKDQRKKFNSLRSLIDSGAFLIGPAIAGLLFMIGTPTYAIYINAIALFLSGLLISIMPDVEKEGFTKAAQEKLSFNLMRKDWKLVLDFSRQSVYIMFIYFLFSAVTVMTWGVDSLEAAFAKEVLYLSDRDYGFLVSIAGAGILIGSIVNTLFVKKLAISWLIGIGSIILSLGYITFSFSNGFLMAAIGCFILSFSLAFANTGFYTFYQNNIPVDVMGRIGSVYGLLEAFFIIIIMSVCGIMAELLSIQFVVISGALIMLLLSIILFIFNIQPSKAKFYTVSPVDTEGM</sequence>
<evidence type="ECO:0000259" key="8">
    <source>
        <dbReference type="PROSITE" id="PS50850"/>
    </source>
</evidence>
<evidence type="ECO:0000256" key="4">
    <source>
        <dbReference type="ARBA" id="ARBA00022692"/>
    </source>
</evidence>
<proteinExistence type="predicted"/>
<comment type="subcellular location">
    <subcellularLocation>
        <location evidence="1">Cell membrane</location>
        <topology evidence="1">Multi-pass membrane protein</topology>
    </subcellularLocation>
</comment>
<dbReference type="SUPFAM" id="SSF103473">
    <property type="entry name" value="MFS general substrate transporter"/>
    <property type="match status" value="1"/>
</dbReference>
<evidence type="ECO:0000313" key="10">
    <source>
        <dbReference type="Proteomes" id="UP001597506"/>
    </source>
</evidence>
<evidence type="ECO:0000256" key="6">
    <source>
        <dbReference type="ARBA" id="ARBA00023136"/>
    </source>
</evidence>
<keyword evidence="3" id="KW-1003">Cell membrane</keyword>
<feature type="transmembrane region" description="Helical" evidence="7">
    <location>
        <begin position="376"/>
        <end position="396"/>
    </location>
</feature>
<dbReference type="PANTHER" id="PTHR43266">
    <property type="entry name" value="MACROLIDE-EFFLUX PROTEIN"/>
    <property type="match status" value="1"/>
</dbReference>
<organism evidence="9 10">
    <name type="scientific">Bacillus seohaeanensis</name>
    <dbReference type="NCBI Taxonomy" id="284580"/>
    <lineage>
        <taxon>Bacteria</taxon>
        <taxon>Bacillati</taxon>
        <taxon>Bacillota</taxon>
        <taxon>Bacilli</taxon>
        <taxon>Bacillales</taxon>
        <taxon>Bacillaceae</taxon>
        <taxon>Bacillus</taxon>
    </lineage>
</organism>
<dbReference type="Pfam" id="PF07690">
    <property type="entry name" value="MFS_1"/>
    <property type="match status" value="1"/>
</dbReference>
<feature type="transmembrane region" description="Helical" evidence="7">
    <location>
        <begin position="221"/>
        <end position="239"/>
    </location>
</feature>
<keyword evidence="2" id="KW-0813">Transport</keyword>
<dbReference type="PANTHER" id="PTHR43266:SF2">
    <property type="entry name" value="MAJOR FACILITATOR SUPERFAMILY (MFS) PROFILE DOMAIN-CONTAINING PROTEIN"/>
    <property type="match status" value="1"/>
</dbReference>
<dbReference type="PROSITE" id="PS50850">
    <property type="entry name" value="MFS"/>
    <property type="match status" value="1"/>
</dbReference>
<feature type="transmembrane region" description="Helical" evidence="7">
    <location>
        <begin position="12"/>
        <end position="33"/>
    </location>
</feature>
<feature type="transmembrane region" description="Helical" evidence="7">
    <location>
        <begin position="100"/>
        <end position="121"/>
    </location>
</feature>
<feature type="transmembrane region" description="Helical" evidence="7">
    <location>
        <begin position="167"/>
        <end position="185"/>
    </location>
</feature>
<feature type="domain" description="Major facilitator superfamily (MFS) profile" evidence="8">
    <location>
        <begin position="12"/>
        <end position="399"/>
    </location>
</feature>
<evidence type="ECO:0000313" key="9">
    <source>
        <dbReference type="EMBL" id="MFD2682376.1"/>
    </source>
</evidence>
<keyword evidence="10" id="KW-1185">Reference proteome</keyword>